<accession>A0A382GDJ3</accession>
<protein>
    <submittedName>
        <fullName evidence="2">Uncharacterized protein</fullName>
    </submittedName>
</protein>
<dbReference type="EMBL" id="UINC01054800">
    <property type="protein sequence ID" value="SVB72942.1"/>
    <property type="molecule type" value="Genomic_DNA"/>
</dbReference>
<evidence type="ECO:0000256" key="1">
    <source>
        <dbReference type="SAM" id="MobiDB-lite"/>
    </source>
</evidence>
<feature type="compositionally biased region" description="Polar residues" evidence="1">
    <location>
        <begin position="10"/>
        <end position="24"/>
    </location>
</feature>
<reference evidence="2" key="1">
    <citation type="submission" date="2018-05" db="EMBL/GenBank/DDBJ databases">
        <authorList>
            <person name="Lanie J.A."/>
            <person name="Ng W.-L."/>
            <person name="Kazmierczak K.M."/>
            <person name="Andrzejewski T.M."/>
            <person name="Davidsen T.M."/>
            <person name="Wayne K.J."/>
            <person name="Tettelin H."/>
            <person name="Glass J.I."/>
            <person name="Rusch D."/>
            <person name="Podicherti R."/>
            <person name="Tsui H.-C.T."/>
            <person name="Winkler M.E."/>
        </authorList>
    </citation>
    <scope>NUCLEOTIDE SEQUENCE</scope>
</reference>
<feature type="region of interest" description="Disordered" evidence="1">
    <location>
        <begin position="1"/>
        <end position="24"/>
    </location>
</feature>
<name>A0A382GDJ3_9ZZZZ</name>
<organism evidence="2">
    <name type="scientific">marine metagenome</name>
    <dbReference type="NCBI Taxonomy" id="408172"/>
    <lineage>
        <taxon>unclassified sequences</taxon>
        <taxon>metagenomes</taxon>
        <taxon>ecological metagenomes</taxon>
    </lineage>
</organism>
<proteinExistence type="predicted"/>
<dbReference type="AlphaFoldDB" id="A0A382GDJ3"/>
<sequence length="24" mass="2650">MALKSPIKRGTSNTDVNKNFLDSI</sequence>
<gene>
    <name evidence="2" type="ORF">METZ01_LOCUS225796</name>
</gene>
<evidence type="ECO:0000313" key="2">
    <source>
        <dbReference type="EMBL" id="SVB72942.1"/>
    </source>
</evidence>